<feature type="transmembrane region" description="Helical" evidence="1">
    <location>
        <begin position="34"/>
        <end position="54"/>
    </location>
</feature>
<organism evidence="2 3">
    <name type="scientific">Holospora undulata HU1</name>
    <dbReference type="NCBI Taxonomy" id="1321371"/>
    <lineage>
        <taxon>Bacteria</taxon>
        <taxon>Pseudomonadati</taxon>
        <taxon>Pseudomonadota</taxon>
        <taxon>Alphaproteobacteria</taxon>
        <taxon>Holosporales</taxon>
        <taxon>Holosporaceae</taxon>
        <taxon>Holospora</taxon>
    </lineage>
</organism>
<reference evidence="2 3" key="1">
    <citation type="journal article" date="2013" name="Genome Announc.">
        <title>Draft Genome Sequence of Holospora undulata Strain HU1, a Micronucleus-Specific Symbiont of the Ciliate Paramecium caudatum.</title>
        <authorList>
            <person name="Dohra H."/>
            <person name="Suzuki H."/>
            <person name="Suzuki T."/>
            <person name="Tanaka K."/>
            <person name="Fujishima M."/>
        </authorList>
    </citation>
    <scope>NUCLEOTIDE SEQUENCE [LARGE SCALE GENOMIC DNA]</scope>
    <source>
        <strain evidence="2 3">HU1</strain>
    </source>
</reference>
<comment type="caution">
    <text evidence="2">The sequence shown here is derived from an EMBL/GenBank/DDBJ whole genome shotgun (WGS) entry which is preliminary data.</text>
</comment>
<dbReference type="Proteomes" id="UP000026922">
    <property type="component" value="Unassembled WGS sequence"/>
</dbReference>
<accession>A0A061JG72</accession>
<sequence>MNEFVHIIKGTPLYVWAILCYLLFVGIKSIKTRVIYLPKLFIIPLILLAIKYKTLLSDDALVFCLVIMGGSIASFFINTGNTLKVIKKECSIEVPGGYGTLIVLISFFLVKYYFGYLKSTDPDLFLKYSIIESVISGLFSGYFIGRALTFTYKYLKVAKSS</sequence>
<keyword evidence="3" id="KW-1185">Reference proteome</keyword>
<protein>
    <submittedName>
        <fullName evidence="2">Uncharacterized protein</fullName>
    </submittedName>
</protein>
<evidence type="ECO:0000313" key="3">
    <source>
        <dbReference type="Proteomes" id="UP000026922"/>
    </source>
</evidence>
<feature type="transmembrane region" description="Helical" evidence="1">
    <location>
        <begin position="6"/>
        <end position="27"/>
    </location>
</feature>
<feature type="transmembrane region" description="Helical" evidence="1">
    <location>
        <begin position="92"/>
        <end position="114"/>
    </location>
</feature>
<gene>
    <name evidence="2" type="ORF">K737_300631</name>
</gene>
<dbReference type="AlphaFoldDB" id="A0A061JG72"/>
<feature type="transmembrane region" description="Helical" evidence="1">
    <location>
        <begin position="134"/>
        <end position="155"/>
    </location>
</feature>
<dbReference type="RefSeq" id="WP_023490921.1">
    <property type="nucleotide sequence ID" value="NZ_ARPM03000132.1"/>
</dbReference>
<dbReference type="EMBL" id="ARPM03000132">
    <property type="protein sequence ID" value="ETZ04936.1"/>
    <property type="molecule type" value="Genomic_DNA"/>
</dbReference>
<keyword evidence="1" id="KW-0812">Transmembrane</keyword>
<keyword evidence="1" id="KW-0472">Membrane</keyword>
<proteinExistence type="predicted"/>
<name>A0A061JG72_9PROT</name>
<keyword evidence="1" id="KW-1133">Transmembrane helix</keyword>
<evidence type="ECO:0000256" key="1">
    <source>
        <dbReference type="SAM" id="Phobius"/>
    </source>
</evidence>
<feature type="transmembrane region" description="Helical" evidence="1">
    <location>
        <begin position="60"/>
        <end position="80"/>
    </location>
</feature>
<evidence type="ECO:0000313" key="2">
    <source>
        <dbReference type="EMBL" id="ETZ04936.1"/>
    </source>
</evidence>